<protein>
    <submittedName>
        <fullName evidence="1">Uncharacterized protein</fullName>
    </submittedName>
</protein>
<dbReference type="EMBL" id="BAAANT010000063">
    <property type="protein sequence ID" value="GAA2157882.1"/>
    <property type="molecule type" value="Genomic_DNA"/>
</dbReference>
<evidence type="ECO:0000313" key="1">
    <source>
        <dbReference type="EMBL" id="GAA2157882.1"/>
    </source>
</evidence>
<organism evidence="1 2">
    <name type="scientific">Kitasatospora kazusensis</name>
    <dbReference type="NCBI Taxonomy" id="407974"/>
    <lineage>
        <taxon>Bacteria</taxon>
        <taxon>Bacillati</taxon>
        <taxon>Actinomycetota</taxon>
        <taxon>Actinomycetes</taxon>
        <taxon>Kitasatosporales</taxon>
        <taxon>Streptomycetaceae</taxon>
        <taxon>Kitasatospora</taxon>
    </lineage>
</organism>
<gene>
    <name evidence="1" type="ORF">GCM10009760_60400</name>
</gene>
<reference evidence="2" key="1">
    <citation type="journal article" date="2019" name="Int. J. Syst. Evol. Microbiol.">
        <title>The Global Catalogue of Microorganisms (GCM) 10K type strain sequencing project: providing services to taxonomists for standard genome sequencing and annotation.</title>
        <authorList>
            <consortium name="The Broad Institute Genomics Platform"/>
            <consortium name="The Broad Institute Genome Sequencing Center for Infectious Disease"/>
            <person name="Wu L."/>
            <person name="Ma J."/>
        </authorList>
    </citation>
    <scope>NUCLEOTIDE SEQUENCE [LARGE SCALE GENOMIC DNA]</scope>
    <source>
        <strain evidence="2">JCM 14560</strain>
    </source>
</reference>
<dbReference type="Proteomes" id="UP001422759">
    <property type="component" value="Unassembled WGS sequence"/>
</dbReference>
<evidence type="ECO:0000313" key="2">
    <source>
        <dbReference type="Proteomes" id="UP001422759"/>
    </source>
</evidence>
<sequence>MLTVYFYGGTCDTYGLKTDESKAGEVDVRVVIAQPAPRGRECPALVKKNAVSAQLGHPLAGRKVVDLATGQEVPNDPGPVGGPQ</sequence>
<keyword evidence="2" id="KW-1185">Reference proteome</keyword>
<name>A0ABP5M163_9ACTN</name>
<accession>A0ABP5M163</accession>
<proteinExistence type="predicted"/>
<comment type="caution">
    <text evidence="1">The sequence shown here is derived from an EMBL/GenBank/DDBJ whole genome shotgun (WGS) entry which is preliminary data.</text>
</comment>